<sequence length="65" mass="8143">MLEGEKVILEEIDPENIEWVRQQRNDPEMRQYFREWKDISKDKQGRWYKDRGNNTNPNHVYFQIM</sequence>
<organism evidence="1">
    <name type="scientific">marine sediment metagenome</name>
    <dbReference type="NCBI Taxonomy" id="412755"/>
    <lineage>
        <taxon>unclassified sequences</taxon>
        <taxon>metagenomes</taxon>
        <taxon>ecological metagenomes</taxon>
    </lineage>
</organism>
<accession>A0A0F9EWJ1</accession>
<comment type="caution">
    <text evidence="1">The sequence shown here is derived from an EMBL/GenBank/DDBJ whole genome shotgun (WGS) entry which is preliminary data.</text>
</comment>
<evidence type="ECO:0000313" key="1">
    <source>
        <dbReference type="EMBL" id="KKL78473.1"/>
    </source>
</evidence>
<dbReference type="Gene3D" id="3.40.630.30">
    <property type="match status" value="1"/>
</dbReference>
<dbReference type="AlphaFoldDB" id="A0A0F9EWJ1"/>
<name>A0A0F9EWJ1_9ZZZZ</name>
<dbReference type="EMBL" id="LAZR01023444">
    <property type="protein sequence ID" value="KKL78473.1"/>
    <property type="molecule type" value="Genomic_DNA"/>
</dbReference>
<reference evidence="1" key="1">
    <citation type="journal article" date="2015" name="Nature">
        <title>Complex archaea that bridge the gap between prokaryotes and eukaryotes.</title>
        <authorList>
            <person name="Spang A."/>
            <person name="Saw J.H."/>
            <person name="Jorgensen S.L."/>
            <person name="Zaremba-Niedzwiedzka K."/>
            <person name="Martijn J."/>
            <person name="Lind A.E."/>
            <person name="van Eijk R."/>
            <person name="Schleper C."/>
            <person name="Guy L."/>
            <person name="Ettema T.J."/>
        </authorList>
    </citation>
    <scope>NUCLEOTIDE SEQUENCE</scope>
</reference>
<evidence type="ECO:0008006" key="2">
    <source>
        <dbReference type="Google" id="ProtNLM"/>
    </source>
</evidence>
<proteinExistence type="predicted"/>
<gene>
    <name evidence="1" type="ORF">LCGC14_2024540</name>
</gene>
<protein>
    <recommendedName>
        <fullName evidence="2">N-acetyltransferase domain-containing protein</fullName>
    </recommendedName>
</protein>
<feature type="non-terminal residue" evidence="1">
    <location>
        <position position="65"/>
    </location>
</feature>